<dbReference type="Proteomes" id="UP001590951">
    <property type="component" value="Unassembled WGS sequence"/>
</dbReference>
<keyword evidence="2" id="KW-1185">Reference proteome</keyword>
<evidence type="ECO:0000313" key="2">
    <source>
        <dbReference type="Proteomes" id="UP001590951"/>
    </source>
</evidence>
<dbReference type="EMBL" id="JBHFEH010000138">
    <property type="protein sequence ID" value="KAL2045804.1"/>
    <property type="molecule type" value="Genomic_DNA"/>
</dbReference>
<sequence length="238" mass="27061">MYMTCVSWLPRPSIAAGREEARRGYGQKPDFANHPVTTLIWAQNDGIVRKFINLAARRLPELAICLSSNPIVTSEESIDELRQFAISSIETVCLCPYHLPNGQEVTEGDGKVCLRISLEIMTIFLWILVNYDIDENTPPSVTCLINLYVWQPHANKYSGTVPGKFYEPIMSCDFRFLALLPNINRYPPLIIWQRWGTEFVSTITLSKIQTYLSSLSLDYVLFRDMSVIPVFGSRSSVD</sequence>
<organism evidence="1 2">
    <name type="scientific">Lepraria finkii</name>
    <dbReference type="NCBI Taxonomy" id="1340010"/>
    <lineage>
        <taxon>Eukaryota</taxon>
        <taxon>Fungi</taxon>
        <taxon>Dikarya</taxon>
        <taxon>Ascomycota</taxon>
        <taxon>Pezizomycotina</taxon>
        <taxon>Lecanoromycetes</taxon>
        <taxon>OSLEUM clade</taxon>
        <taxon>Lecanoromycetidae</taxon>
        <taxon>Lecanorales</taxon>
        <taxon>Lecanorineae</taxon>
        <taxon>Stereocaulaceae</taxon>
        <taxon>Lepraria</taxon>
    </lineage>
</organism>
<evidence type="ECO:0000313" key="1">
    <source>
        <dbReference type="EMBL" id="KAL2045804.1"/>
    </source>
</evidence>
<comment type="caution">
    <text evidence="1">The sequence shown here is derived from an EMBL/GenBank/DDBJ whole genome shotgun (WGS) entry which is preliminary data.</text>
</comment>
<reference evidence="1 2" key="1">
    <citation type="submission" date="2024-09" db="EMBL/GenBank/DDBJ databases">
        <title>Rethinking Asexuality: The Enigmatic Case of Functional Sexual Genes in Lepraria (Stereocaulaceae).</title>
        <authorList>
            <person name="Doellman M."/>
            <person name="Sun Y."/>
            <person name="Barcenas-Pena A."/>
            <person name="Lumbsch H.T."/>
            <person name="Grewe F."/>
        </authorList>
    </citation>
    <scope>NUCLEOTIDE SEQUENCE [LARGE SCALE GENOMIC DNA]</scope>
    <source>
        <strain evidence="1 2">Grewe 0041</strain>
    </source>
</reference>
<name>A0ABR4AJZ2_9LECA</name>
<proteinExistence type="predicted"/>
<protein>
    <submittedName>
        <fullName evidence="1">Uncharacterized protein</fullName>
    </submittedName>
</protein>
<accession>A0ABR4AJZ2</accession>
<gene>
    <name evidence="1" type="ORF">ABVK25_012066</name>
</gene>